<reference evidence="1" key="1">
    <citation type="submission" date="2021-05" db="EMBL/GenBank/DDBJ databases">
        <title>Molecular characterization for Shewanella algae harboring chromosomal blaOXA-55-like strains isolated from clinical and environment sample.</title>
        <authorList>
            <person name="Ohama Y."/>
            <person name="Aoki K."/>
            <person name="Harada S."/>
            <person name="Moriya K."/>
            <person name="Ishii Y."/>
            <person name="Tateda K."/>
        </authorList>
    </citation>
    <scope>NUCLEOTIDE SEQUENCE</scope>
    <source>
        <strain evidence="1">JCM 11563</strain>
    </source>
</reference>
<evidence type="ECO:0000313" key="2">
    <source>
        <dbReference type="Proteomes" id="UP000887104"/>
    </source>
</evidence>
<gene>
    <name evidence="1" type="ORF">TUM4438_06900</name>
</gene>
<proteinExistence type="predicted"/>
<name>A0ABQ4P2Q7_9GAMM</name>
<accession>A0ABQ4P2Q7</accession>
<keyword evidence="2" id="KW-1185">Reference proteome</keyword>
<organism evidence="1 2">
    <name type="scientific">Shewanella sairae</name>
    <dbReference type="NCBI Taxonomy" id="190310"/>
    <lineage>
        <taxon>Bacteria</taxon>
        <taxon>Pseudomonadati</taxon>
        <taxon>Pseudomonadota</taxon>
        <taxon>Gammaproteobacteria</taxon>
        <taxon>Alteromonadales</taxon>
        <taxon>Shewanellaceae</taxon>
        <taxon>Shewanella</taxon>
    </lineage>
</organism>
<dbReference type="EMBL" id="BPEY01000007">
    <property type="protein sequence ID" value="GIU41798.1"/>
    <property type="molecule type" value="Genomic_DNA"/>
</dbReference>
<sequence length="66" mass="7592">MSDIYLIKVTKTSALIIVNFSFSEINIADEMRYFSRHINFGQRAVQVGKIIIELNRCSLRTNLLGE</sequence>
<protein>
    <submittedName>
        <fullName evidence="1">Uncharacterized protein</fullName>
    </submittedName>
</protein>
<comment type="caution">
    <text evidence="1">The sequence shown here is derived from an EMBL/GenBank/DDBJ whole genome shotgun (WGS) entry which is preliminary data.</text>
</comment>
<dbReference type="Proteomes" id="UP000887104">
    <property type="component" value="Unassembled WGS sequence"/>
</dbReference>
<evidence type="ECO:0000313" key="1">
    <source>
        <dbReference type="EMBL" id="GIU41798.1"/>
    </source>
</evidence>